<comment type="caution">
    <text evidence="2">The sequence shown here is derived from an EMBL/GenBank/DDBJ whole genome shotgun (WGS) entry which is preliminary data.</text>
</comment>
<dbReference type="Pfam" id="PF05954">
    <property type="entry name" value="Phage_GPD"/>
    <property type="match status" value="1"/>
</dbReference>
<evidence type="ECO:0000313" key="2">
    <source>
        <dbReference type="EMBL" id="GAA3509789.1"/>
    </source>
</evidence>
<proteinExistence type="predicted"/>
<accession>A0ABP6ULZ0</accession>
<name>A0ABP6ULZ0_9FLAO</name>
<dbReference type="SUPFAM" id="SSF69279">
    <property type="entry name" value="Phage tail proteins"/>
    <property type="match status" value="1"/>
</dbReference>
<sequence>MATDTNIQIYIGSEQIPAFHSLSLHQEIDAHHNFELVCRKDVLDVNSDDISGNSVNFLGEIFIIKIQSLNSFSDDEILEFKGIVTNVNTVKGFYHKTGDLIHIIGKSCSIIADDGPHYTSHQDLAISEILERTFTGYDKGVLQFQFSPKKLTPIHYTVQQEESSFAYASRLAAQYGEWFYYNGKKLVFGKPESKDPVTLRYGYDLLELSMNLEAIPNSFKYFTNDYLNDSFHEVKTKEVSSNINGFAAVVNQKSNQIYQKETQVFVSAHDDPQMKSRIDDQAAMLKQANEVNQVKVKGKSSNPSIAIGSVVQIEGETSSYGGYRITKISHQCSENGRYENIFEGITADTEVYPKTSLKAFPKSKSQTAVVVDNVDPEGMGRVKIQYAWQKETGETSPWIRQASLAGGPGQGMYFVPEKGDEVIISHEGDNAEAPIVQGSVTNASSIPESFKSGNNHLKAIKTRSGNQVTLNDADGSVTIADPSGNTIVMGGNGEITINAPNKITFSSTDIAIEASNDLTVNAGNNITSTAATDISAKAGANLSMDAGNDLKASASAKTSIKGSKSVSVFGKRVSITGSVMTNIQSGTILTVITVGVLNLTGAASSLLNGARVKVLGGKVNIN</sequence>
<dbReference type="RefSeq" id="WP_344927573.1">
    <property type="nucleotide sequence ID" value="NZ_BAABCW010000008.1"/>
</dbReference>
<dbReference type="EMBL" id="BAABCW010000008">
    <property type="protein sequence ID" value="GAA3509789.1"/>
    <property type="molecule type" value="Genomic_DNA"/>
</dbReference>
<dbReference type="SUPFAM" id="SSF69255">
    <property type="entry name" value="gp5 N-terminal domain-like"/>
    <property type="match status" value="1"/>
</dbReference>
<dbReference type="SUPFAM" id="SSF69349">
    <property type="entry name" value="Phage fibre proteins"/>
    <property type="match status" value="1"/>
</dbReference>
<dbReference type="InterPro" id="IPR006531">
    <property type="entry name" value="Gp5/Vgr_OB"/>
</dbReference>
<organism evidence="2 3">
    <name type="scientific">Aquimarina addita</name>
    <dbReference type="NCBI Taxonomy" id="870485"/>
    <lineage>
        <taxon>Bacteria</taxon>
        <taxon>Pseudomonadati</taxon>
        <taxon>Bacteroidota</taxon>
        <taxon>Flavobacteriia</taxon>
        <taxon>Flavobacteriales</taxon>
        <taxon>Flavobacteriaceae</taxon>
        <taxon>Aquimarina</taxon>
    </lineage>
</organism>
<evidence type="ECO:0000313" key="3">
    <source>
        <dbReference type="Proteomes" id="UP001500459"/>
    </source>
</evidence>
<keyword evidence="3" id="KW-1185">Reference proteome</keyword>
<dbReference type="Proteomes" id="UP001500459">
    <property type="component" value="Unassembled WGS sequence"/>
</dbReference>
<gene>
    <name evidence="2" type="ORF">GCM10022393_23330</name>
</gene>
<dbReference type="Pfam" id="PF04717">
    <property type="entry name" value="Phage_base_V"/>
    <property type="match status" value="1"/>
</dbReference>
<reference evidence="3" key="1">
    <citation type="journal article" date="2019" name="Int. J. Syst. Evol. Microbiol.">
        <title>The Global Catalogue of Microorganisms (GCM) 10K type strain sequencing project: providing services to taxonomists for standard genome sequencing and annotation.</title>
        <authorList>
            <consortium name="The Broad Institute Genomics Platform"/>
            <consortium name="The Broad Institute Genome Sequencing Center for Infectious Disease"/>
            <person name="Wu L."/>
            <person name="Ma J."/>
        </authorList>
    </citation>
    <scope>NUCLEOTIDE SEQUENCE [LARGE SCALE GENOMIC DNA]</scope>
    <source>
        <strain evidence="3">JCM 17106</strain>
    </source>
</reference>
<dbReference type="Gene3D" id="2.40.50.230">
    <property type="entry name" value="Gp5 N-terminal domain"/>
    <property type="match status" value="1"/>
</dbReference>
<dbReference type="Gene3D" id="3.55.50.10">
    <property type="entry name" value="Baseplate protein-like domains"/>
    <property type="match status" value="1"/>
</dbReference>
<evidence type="ECO:0000259" key="1">
    <source>
        <dbReference type="Pfam" id="PF04717"/>
    </source>
</evidence>
<feature type="domain" description="Gp5/Type VI secretion system Vgr protein OB-fold" evidence="1">
    <location>
        <begin position="366"/>
        <end position="439"/>
    </location>
</feature>
<dbReference type="InterPro" id="IPR037026">
    <property type="entry name" value="Vgr_OB-fold_dom_sf"/>
</dbReference>
<dbReference type="Gene3D" id="4.10.220.110">
    <property type="match status" value="1"/>
</dbReference>
<protein>
    <submittedName>
        <fullName evidence="2">Phage baseplate assembly protein V</fullName>
    </submittedName>
</protein>
<dbReference type="Gene3D" id="2.30.110.50">
    <property type="match status" value="1"/>
</dbReference>